<evidence type="ECO:0008006" key="4">
    <source>
        <dbReference type="Google" id="ProtNLM"/>
    </source>
</evidence>
<evidence type="ECO:0000313" key="2">
    <source>
        <dbReference type="EMBL" id="OZU90525.1"/>
    </source>
</evidence>
<gene>
    <name evidence="2" type="ORF">CIL03_05095</name>
</gene>
<comment type="caution">
    <text evidence="2">The sequence shown here is derived from an EMBL/GenBank/DDBJ whole genome shotgun (WGS) entry which is preliminary data.</text>
</comment>
<name>A0A265NFH2_9BACI</name>
<evidence type="ECO:0000313" key="3">
    <source>
        <dbReference type="Proteomes" id="UP000216498"/>
    </source>
</evidence>
<dbReference type="OrthoDB" id="1260738at2"/>
<dbReference type="Pfam" id="PF04134">
    <property type="entry name" value="DCC1-like"/>
    <property type="match status" value="1"/>
</dbReference>
<proteinExistence type="predicted"/>
<keyword evidence="1" id="KW-0812">Transmembrane</keyword>
<dbReference type="EMBL" id="NPMS01000001">
    <property type="protein sequence ID" value="OZU90525.1"/>
    <property type="molecule type" value="Genomic_DNA"/>
</dbReference>
<dbReference type="GO" id="GO:0015035">
    <property type="term" value="F:protein-disulfide reductase activity"/>
    <property type="evidence" value="ECO:0007669"/>
    <property type="project" value="InterPro"/>
</dbReference>
<reference evidence="2 3" key="1">
    <citation type="submission" date="2017-08" db="EMBL/GenBank/DDBJ databases">
        <title>Virgibacillus indicus sp. nov. and Virgibacillus profoundi sp. nov, two moderately halophilic bacteria isolated from marine sediment by using the Microfluidic Streak Plate.</title>
        <authorList>
            <person name="Xu B."/>
            <person name="Hu B."/>
            <person name="Wang J."/>
            <person name="Zhu Y."/>
            <person name="Huang L."/>
            <person name="Du W."/>
            <person name="Huang Y."/>
        </authorList>
    </citation>
    <scope>NUCLEOTIDE SEQUENCE [LARGE SCALE GENOMIC DNA]</scope>
    <source>
        <strain evidence="2 3">IO3-P2-C2</strain>
    </source>
</reference>
<accession>A0A265NFH2</accession>
<protein>
    <recommendedName>
        <fullName evidence="4">DUF393 domain-containing protein</fullName>
    </recommendedName>
</protein>
<feature type="transmembrane region" description="Helical" evidence="1">
    <location>
        <begin position="76"/>
        <end position="97"/>
    </location>
</feature>
<sequence>MEAEVMIVYYDSYCKMCTASSTIWRKLDWRKKLSFESFRLLQDYPKEMEKSLHVNHEGHWYNGYTAIIQIAKMLPLLWIILPFLYLFKWLGLGDFIYEKIAKNRKLVPVNQCKDGEACIISSDKE</sequence>
<dbReference type="Proteomes" id="UP000216498">
    <property type="component" value="Unassembled WGS sequence"/>
</dbReference>
<evidence type="ECO:0000256" key="1">
    <source>
        <dbReference type="SAM" id="Phobius"/>
    </source>
</evidence>
<keyword evidence="3" id="KW-1185">Reference proteome</keyword>
<keyword evidence="1" id="KW-0472">Membrane</keyword>
<dbReference type="InterPro" id="IPR007263">
    <property type="entry name" value="DCC1-like"/>
</dbReference>
<keyword evidence="1" id="KW-1133">Transmembrane helix</keyword>
<dbReference type="AlphaFoldDB" id="A0A265NFH2"/>
<organism evidence="2 3">
    <name type="scientific">Virgibacillus indicus</name>
    <dbReference type="NCBI Taxonomy" id="2024554"/>
    <lineage>
        <taxon>Bacteria</taxon>
        <taxon>Bacillati</taxon>
        <taxon>Bacillota</taxon>
        <taxon>Bacilli</taxon>
        <taxon>Bacillales</taxon>
        <taxon>Bacillaceae</taxon>
        <taxon>Virgibacillus</taxon>
    </lineage>
</organism>